<evidence type="ECO:0000313" key="3">
    <source>
        <dbReference type="Ensembl" id="ENSKMAP00000011717.1"/>
    </source>
</evidence>
<keyword evidence="4" id="KW-1185">Reference proteome</keyword>
<reference evidence="3" key="1">
    <citation type="submission" date="2025-08" db="UniProtKB">
        <authorList>
            <consortium name="Ensembl"/>
        </authorList>
    </citation>
    <scope>IDENTIFICATION</scope>
</reference>
<dbReference type="InterPro" id="IPR054089">
    <property type="entry name" value="Cep192-like_D3"/>
</dbReference>
<dbReference type="PANTHER" id="PTHR46500:SF1">
    <property type="entry name" value="CILIA- AND FLAGELLA-ASSOCIATED PROTEIN 221"/>
    <property type="match status" value="1"/>
</dbReference>
<dbReference type="InterPro" id="IPR013783">
    <property type="entry name" value="Ig-like_fold"/>
</dbReference>
<accession>A0A3Q3FEK8</accession>
<name>A0A3Q3FEK8_KRYMA</name>
<organism evidence="3 4">
    <name type="scientific">Kryptolebias marmoratus</name>
    <name type="common">Mangrove killifish</name>
    <name type="synonym">Rivulus marmoratus</name>
    <dbReference type="NCBI Taxonomy" id="37003"/>
    <lineage>
        <taxon>Eukaryota</taxon>
        <taxon>Metazoa</taxon>
        <taxon>Chordata</taxon>
        <taxon>Craniata</taxon>
        <taxon>Vertebrata</taxon>
        <taxon>Euteleostomi</taxon>
        <taxon>Actinopterygii</taxon>
        <taxon>Neopterygii</taxon>
        <taxon>Teleostei</taxon>
        <taxon>Neoteleostei</taxon>
        <taxon>Acanthomorphata</taxon>
        <taxon>Ovalentaria</taxon>
        <taxon>Atherinomorphae</taxon>
        <taxon>Cyprinodontiformes</taxon>
        <taxon>Rivulidae</taxon>
        <taxon>Kryptolebias</taxon>
    </lineage>
</organism>
<dbReference type="Ensembl" id="ENSKMAT00000011896.1">
    <property type="protein sequence ID" value="ENSKMAP00000011717.1"/>
    <property type="gene ID" value="ENSKMAG00000008826.1"/>
</dbReference>
<dbReference type="Gene3D" id="2.60.40.10">
    <property type="entry name" value="Immunoglobulins"/>
    <property type="match status" value="2"/>
</dbReference>
<dbReference type="Pfam" id="PF22067">
    <property type="entry name" value="Cep192_D3"/>
    <property type="match status" value="1"/>
</dbReference>
<feature type="region of interest" description="Disordered" evidence="1">
    <location>
        <begin position="1"/>
        <end position="39"/>
    </location>
</feature>
<sequence>MEVAPSGPRISSEPPRRRGTPLPLSQLVEESRSRSRASVPNPLLDSKIYARATRTGRVEAEPSELHFSGFELGRSYTKVLKLINVSSEVMNMHIVPTQTRHFQTAHAEQGRLIPGLGRALRVTFRADEWRYFYDCVRVHCEDEENLLVPVHAYPVIGDLRVPPRIDLPAVPLGQSVRRAVPLRCSCPVDFDFQVFVVQPHEAFSVRPHAGVIPAGGEASVAVTFRPRRYETSQFTFQLVVSQFNTKPYLCTVTGSCAPRSALRQVHLGVDPMSEQTRLQILKDREAALHEYSVRREDGERDEDFAAGPARLSSTRALRDAGQDPGRAPAFQPHTGVQWELKRRAVGLFQQAARKVVLRCRMTRRLASLKQLKSPTSAAAKEKKTSEFRVSPDKVFPTSFPAFSDEEDPSALGKSAEEPVDPIDVSVTTRIPFFKLQVPQRWKLMDYQPVPTWEAFNDYVPTALARPLRSGAPDPFDPRVTALGAEDGEEPVAPEDAAEFSFSAPDALLGPFPANPLRIFNPAPGLRAYKPGPKYLESDLEFHLCPLPRYGVPESNAWGGRTQTPRARKEAIGGLSERRRLDPISASEQLAGSPVPRRFVDFDAELLPVGAPPPLAAALPDDPPPPTDDP</sequence>
<dbReference type="InterPro" id="IPR029676">
    <property type="entry name" value="CFAP221"/>
</dbReference>
<protein>
    <submittedName>
        <fullName evidence="3">Cilia and flagella associated protein 221</fullName>
    </submittedName>
</protein>
<feature type="region of interest" description="Disordered" evidence="1">
    <location>
        <begin position="555"/>
        <end position="592"/>
    </location>
</feature>
<evidence type="ECO:0000256" key="1">
    <source>
        <dbReference type="SAM" id="MobiDB-lite"/>
    </source>
</evidence>
<reference evidence="3" key="2">
    <citation type="submission" date="2025-09" db="UniProtKB">
        <authorList>
            <consortium name="Ensembl"/>
        </authorList>
    </citation>
    <scope>IDENTIFICATION</scope>
</reference>
<dbReference type="PANTHER" id="PTHR46500">
    <property type="entry name" value="CILIA- AND FLAGELLA-ASSOCIATED PROTEIN 221"/>
    <property type="match status" value="1"/>
</dbReference>
<evidence type="ECO:0000259" key="2">
    <source>
        <dbReference type="Pfam" id="PF22067"/>
    </source>
</evidence>
<evidence type="ECO:0000313" key="4">
    <source>
        <dbReference type="Proteomes" id="UP000264800"/>
    </source>
</evidence>
<dbReference type="AlphaFoldDB" id="A0A3Q3FEK8"/>
<proteinExistence type="predicted"/>
<dbReference type="STRING" id="37003.ENSKMAP00000011717"/>
<feature type="compositionally biased region" description="Basic and acidic residues" evidence="1">
    <location>
        <begin position="566"/>
        <end position="581"/>
    </location>
</feature>
<feature type="region of interest" description="Disordered" evidence="1">
    <location>
        <begin position="609"/>
        <end position="629"/>
    </location>
</feature>
<dbReference type="GeneTree" id="ENSGT00940000173761"/>
<dbReference type="GO" id="GO:0003341">
    <property type="term" value="P:cilium movement"/>
    <property type="evidence" value="ECO:0007669"/>
    <property type="project" value="InterPro"/>
</dbReference>
<dbReference type="Proteomes" id="UP000264800">
    <property type="component" value="Unplaced"/>
</dbReference>
<dbReference type="GO" id="GO:0044458">
    <property type="term" value="P:motile cilium assembly"/>
    <property type="evidence" value="ECO:0007669"/>
    <property type="project" value="TreeGrafter"/>
</dbReference>
<dbReference type="GO" id="GO:0097729">
    <property type="term" value="C:9+2 motile cilium"/>
    <property type="evidence" value="ECO:0007669"/>
    <property type="project" value="TreeGrafter"/>
</dbReference>
<feature type="domain" description="Cep192-like" evidence="2">
    <location>
        <begin position="167"/>
        <end position="255"/>
    </location>
</feature>